<keyword evidence="2" id="KW-0813">Transport</keyword>
<dbReference type="RefSeq" id="WP_165420115.1">
    <property type="nucleotide sequence ID" value="NZ_SHKW01000001.1"/>
</dbReference>
<organism evidence="8 9">
    <name type="scientific">Edaphobacter modestus</name>
    <dbReference type="NCBI Taxonomy" id="388466"/>
    <lineage>
        <taxon>Bacteria</taxon>
        <taxon>Pseudomonadati</taxon>
        <taxon>Acidobacteriota</taxon>
        <taxon>Terriglobia</taxon>
        <taxon>Terriglobales</taxon>
        <taxon>Acidobacteriaceae</taxon>
        <taxon>Edaphobacter</taxon>
    </lineage>
</organism>
<keyword evidence="6" id="KW-0998">Cell outer membrane</keyword>
<dbReference type="SUPFAM" id="SSF49452">
    <property type="entry name" value="Starch-binding domain-like"/>
    <property type="match status" value="1"/>
</dbReference>
<evidence type="ECO:0000256" key="6">
    <source>
        <dbReference type="ARBA" id="ARBA00023237"/>
    </source>
</evidence>
<evidence type="ECO:0000313" key="8">
    <source>
        <dbReference type="EMBL" id="RZU41948.1"/>
    </source>
</evidence>
<evidence type="ECO:0000259" key="7">
    <source>
        <dbReference type="Pfam" id="PF25183"/>
    </source>
</evidence>
<comment type="subcellular location">
    <subcellularLocation>
        <location evidence="1">Cell outer membrane</location>
        <topology evidence="1">Multi-pass membrane protein</topology>
    </subcellularLocation>
</comment>
<keyword evidence="3" id="KW-1134">Transmembrane beta strand</keyword>
<protein>
    <submittedName>
        <fullName evidence="8">Carboxypeptidase family protein</fullName>
    </submittedName>
</protein>
<keyword evidence="8" id="KW-0378">Hydrolase</keyword>
<reference evidence="8 9" key="1">
    <citation type="submission" date="2019-02" db="EMBL/GenBank/DDBJ databases">
        <title>Genomic Encyclopedia of Archaeal and Bacterial Type Strains, Phase II (KMG-II): from individual species to whole genera.</title>
        <authorList>
            <person name="Goeker M."/>
        </authorList>
    </citation>
    <scope>NUCLEOTIDE SEQUENCE [LARGE SCALE GENOMIC DNA]</scope>
    <source>
        <strain evidence="8 9">DSM 18101</strain>
    </source>
</reference>
<keyword evidence="5" id="KW-0472">Membrane</keyword>
<keyword evidence="4" id="KW-0812">Transmembrane</keyword>
<dbReference type="Gene3D" id="2.60.40.1120">
    <property type="entry name" value="Carboxypeptidase-like, regulatory domain"/>
    <property type="match status" value="1"/>
</dbReference>
<dbReference type="InterPro" id="IPR036942">
    <property type="entry name" value="Beta-barrel_TonB_sf"/>
</dbReference>
<evidence type="ECO:0000256" key="1">
    <source>
        <dbReference type="ARBA" id="ARBA00004571"/>
    </source>
</evidence>
<keyword evidence="9" id="KW-1185">Reference proteome</keyword>
<evidence type="ECO:0000256" key="4">
    <source>
        <dbReference type="ARBA" id="ARBA00022692"/>
    </source>
</evidence>
<evidence type="ECO:0000256" key="3">
    <source>
        <dbReference type="ARBA" id="ARBA00022452"/>
    </source>
</evidence>
<comment type="caution">
    <text evidence="8">The sequence shown here is derived from an EMBL/GenBank/DDBJ whole genome shotgun (WGS) entry which is preliminary data.</text>
</comment>
<dbReference type="InterPro" id="IPR013784">
    <property type="entry name" value="Carb-bd-like_fold"/>
</dbReference>
<dbReference type="Pfam" id="PF13620">
    <property type="entry name" value="CarboxypepD_reg"/>
    <property type="match status" value="1"/>
</dbReference>
<dbReference type="GO" id="GO:0015344">
    <property type="term" value="F:siderophore uptake transmembrane transporter activity"/>
    <property type="evidence" value="ECO:0007669"/>
    <property type="project" value="TreeGrafter"/>
</dbReference>
<dbReference type="PANTHER" id="PTHR30069">
    <property type="entry name" value="TONB-DEPENDENT OUTER MEMBRANE RECEPTOR"/>
    <property type="match status" value="1"/>
</dbReference>
<dbReference type="Pfam" id="PF25183">
    <property type="entry name" value="OMP_b-brl_4"/>
    <property type="match status" value="2"/>
</dbReference>
<feature type="domain" description="TonB-dependent transporter Oar-like beta-barrel" evidence="7">
    <location>
        <begin position="348"/>
        <end position="876"/>
    </location>
</feature>
<dbReference type="InterPro" id="IPR057601">
    <property type="entry name" value="Oar-like_b-barrel"/>
</dbReference>
<dbReference type="GO" id="GO:0004180">
    <property type="term" value="F:carboxypeptidase activity"/>
    <property type="evidence" value="ECO:0007669"/>
    <property type="project" value="UniProtKB-KW"/>
</dbReference>
<dbReference type="GO" id="GO:0009279">
    <property type="term" value="C:cell outer membrane"/>
    <property type="evidence" value="ECO:0007669"/>
    <property type="project" value="UniProtKB-SubCell"/>
</dbReference>
<gene>
    <name evidence="8" type="ORF">BDD14_3490</name>
</gene>
<dbReference type="GO" id="GO:0030246">
    <property type="term" value="F:carbohydrate binding"/>
    <property type="evidence" value="ECO:0007669"/>
    <property type="project" value="InterPro"/>
</dbReference>
<evidence type="ECO:0000256" key="2">
    <source>
        <dbReference type="ARBA" id="ARBA00022448"/>
    </source>
</evidence>
<evidence type="ECO:0000256" key="5">
    <source>
        <dbReference type="ARBA" id="ARBA00023136"/>
    </source>
</evidence>
<evidence type="ECO:0000313" key="9">
    <source>
        <dbReference type="Proteomes" id="UP000292958"/>
    </source>
</evidence>
<dbReference type="Gene3D" id="2.40.170.20">
    <property type="entry name" value="TonB-dependent receptor, beta-barrel domain"/>
    <property type="match status" value="1"/>
</dbReference>
<sequence>MSTLRSVRSSILGAALFAALPVLIAPFPVWGQSQSINGTIRGHVTDVSGASVGGASVTITNAEVGYTRTIQTTSDGYYVLVNLPLGTYSVSITKEGFSTAHFDQIPLSAGKEATLDSSLVVGSTSEQVEVTASIANIDPSTLNVQRTLDSREVENLPLTSRNPYNFILFQPGVSGHPNPELGIPRTINTNGLLDRINYQMDGMVNTQSDRIGLRLFPIGNIFVKEVQTVSNSFAPEFGWTSGNVYNVISNSGTNNYHGLFQWLRRWQDATAYPFFANKSQPKPNLELEDYSANMGGPAIKDKLFFFGSYEHLVRGQPAPVTITPANIQALGLPPDQVAAAPGLLHGTFVLGRGDWTINQKNSLFIRYNYFKNDFPFNTQVGGLNTLSTGVDFLDRAHVIGMQLTSTINDHLLNELRFSWPFRNNSHFPGPQGGTDPAIIITNIAALGASNSGGDQYTDKVPSGSENVTYVRGAHTIKGGFSLAQLINRQRLVSFNTYTFRSVADYLAAKNGTNPYSYSQFASQQDKNGLGYASMFFGAYIQDTWQLSPKLVVVYGGRYDRFKGPQANPNAPFVNSQRFNTPNTNFAPRLGATYRLDDKTVLKASAGMFYQATPTNLWFNALNLDGSNRTNSFTITQPAGATSGVLAFPNIPASGVGARQNVTTVSPTFKNEYTWNATMQLSHEFSRYDTFMVGYIMTSGRNLMYQHNINVKNPIRFLADGRPVFDTAVNANTRMDTRFDQINQVESGANTSFNALIVNYTRSLARGIQINGNYTWSHTISDGPEVNTFEVAPASSGIEDPTNLKRDRANSSVNHPNAFNLTAVMEPTFTLSNRFLNSAANHNMIALLANVSSGDQASVLTGVTLNGDSSTQSVTRPAFVGRNTVRSPNVYQIDGRYTRSFPKLFDRLSTSFLLEANNIFNHTNVTGIATTQAVNATTGISTGAAPTVVRSSVLEARIVQFGVAARW</sequence>
<dbReference type="SUPFAM" id="SSF56935">
    <property type="entry name" value="Porins"/>
    <property type="match status" value="1"/>
</dbReference>
<keyword evidence="8" id="KW-0121">Carboxypeptidase</keyword>
<dbReference type="AlphaFoldDB" id="A0A4Q7YWA2"/>
<dbReference type="EMBL" id="SHKW01000001">
    <property type="protein sequence ID" value="RZU41948.1"/>
    <property type="molecule type" value="Genomic_DNA"/>
</dbReference>
<dbReference type="GO" id="GO:0044718">
    <property type="term" value="P:siderophore transmembrane transport"/>
    <property type="evidence" value="ECO:0007669"/>
    <property type="project" value="TreeGrafter"/>
</dbReference>
<dbReference type="InterPro" id="IPR039426">
    <property type="entry name" value="TonB-dep_rcpt-like"/>
</dbReference>
<keyword evidence="8" id="KW-0645">Protease</keyword>
<accession>A0A4Q7YWA2</accession>
<name>A0A4Q7YWA2_9BACT</name>
<dbReference type="PANTHER" id="PTHR30069:SF46">
    <property type="entry name" value="OAR PROTEIN"/>
    <property type="match status" value="1"/>
</dbReference>
<feature type="domain" description="TonB-dependent transporter Oar-like beta-barrel" evidence="7">
    <location>
        <begin position="249"/>
        <end position="321"/>
    </location>
</feature>
<dbReference type="Proteomes" id="UP000292958">
    <property type="component" value="Unassembled WGS sequence"/>
</dbReference>
<proteinExistence type="predicted"/>